<feature type="binding site" description="axial binding residue" evidence="13">
    <location>
        <position position="405"/>
    </location>
    <ligand>
        <name>heme</name>
        <dbReference type="ChEBI" id="CHEBI:30413"/>
    </ligand>
    <ligandPart>
        <name>Fe</name>
        <dbReference type="ChEBI" id="CHEBI:18248"/>
    </ligandPart>
</feature>
<evidence type="ECO:0000259" key="15">
    <source>
        <dbReference type="PROSITE" id="PS50902"/>
    </source>
</evidence>
<dbReference type="AlphaFoldDB" id="A0A927RHK2"/>
<dbReference type="PRINTS" id="PR00463">
    <property type="entry name" value="EP450I"/>
</dbReference>
<organism evidence="17 18">
    <name type="scientific">Actinopolymorpha pittospori</name>
    <dbReference type="NCBI Taxonomy" id="648752"/>
    <lineage>
        <taxon>Bacteria</taxon>
        <taxon>Bacillati</taxon>
        <taxon>Actinomycetota</taxon>
        <taxon>Actinomycetes</taxon>
        <taxon>Propionibacteriales</taxon>
        <taxon>Actinopolymorphaceae</taxon>
        <taxon>Actinopolymorpha</taxon>
    </lineage>
</organism>
<dbReference type="Pfam" id="PF00175">
    <property type="entry name" value="NAD_binding_1"/>
    <property type="match status" value="1"/>
</dbReference>
<dbReference type="GO" id="GO:0005829">
    <property type="term" value="C:cytosol"/>
    <property type="evidence" value="ECO:0007669"/>
    <property type="project" value="TreeGrafter"/>
</dbReference>
<dbReference type="Gene3D" id="3.40.50.360">
    <property type="match status" value="1"/>
</dbReference>
<dbReference type="EMBL" id="JADBEM010000001">
    <property type="protein sequence ID" value="MBE1612300.1"/>
    <property type="molecule type" value="Genomic_DNA"/>
</dbReference>
<dbReference type="InterPro" id="IPR003097">
    <property type="entry name" value="CysJ-like_FAD-binding"/>
</dbReference>
<evidence type="ECO:0000313" key="18">
    <source>
        <dbReference type="Proteomes" id="UP000638648"/>
    </source>
</evidence>
<evidence type="ECO:0000256" key="6">
    <source>
        <dbReference type="ARBA" id="ARBA00022723"/>
    </source>
</evidence>
<feature type="domain" description="Flavodoxin-like" evidence="15">
    <location>
        <begin position="493"/>
        <end position="638"/>
    </location>
</feature>
<dbReference type="GO" id="GO:0005506">
    <property type="term" value="F:iron ion binding"/>
    <property type="evidence" value="ECO:0007669"/>
    <property type="project" value="UniProtKB-UniRule"/>
</dbReference>
<dbReference type="InterPro" id="IPR023206">
    <property type="entry name" value="Bifunctional_P450_P450_red"/>
</dbReference>
<comment type="caution">
    <text evidence="17">The sequence shown here is derived from an EMBL/GenBank/DDBJ whole genome shotgun (WGS) entry which is preliminary data.</text>
</comment>
<evidence type="ECO:0000256" key="8">
    <source>
        <dbReference type="ARBA" id="ARBA00022857"/>
    </source>
</evidence>
<dbReference type="InterPro" id="IPR029039">
    <property type="entry name" value="Flavoprotein-like_sf"/>
</dbReference>
<evidence type="ECO:0000256" key="4">
    <source>
        <dbReference type="ARBA" id="ARBA00022630"/>
    </source>
</evidence>
<dbReference type="InterPro" id="IPR017927">
    <property type="entry name" value="FAD-bd_FR_type"/>
</dbReference>
<dbReference type="Pfam" id="PF00258">
    <property type="entry name" value="Flavodoxin_1"/>
    <property type="match status" value="1"/>
</dbReference>
<dbReference type="GO" id="GO:0010181">
    <property type="term" value="F:FMN binding"/>
    <property type="evidence" value="ECO:0007669"/>
    <property type="project" value="UniProtKB-UniRule"/>
</dbReference>
<dbReference type="EC" id="1.14.14.1" evidence="12"/>
<dbReference type="InterPro" id="IPR002401">
    <property type="entry name" value="Cyt_P450_E_grp-I"/>
</dbReference>
<name>A0A927RHK2_9ACTN</name>
<comment type="catalytic activity">
    <reaction evidence="12">
        <text>2 oxidized [cytochrome P450] + NADPH = 2 reduced [cytochrome P450] + NADP(+) + H(+)</text>
        <dbReference type="Rhea" id="RHEA:24040"/>
        <dbReference type="Rhea" id="RHEA-COMP:14627"/>
        <dbReference type="Rhea" id="RHEA-COMP:14628"/>
        <dbReference type="ChEBI" id="CHEBI:15378"/>
        <dbReference type="ChEBI" id="CHEBI:55376"/>
        <dbReference type="ChEBI" id="CHEBI:57783"/>
        <dbReference type="ChEBI" id="CHEBI:58349"/>
        <dbReference type="ChEBI" id="CHEBI:60344"/>
        <dbReference type="EC" id="1.6.2.4"/>
    </reaction>
</comment>
<dbReference type="InterPro" id="IPR017938">
    <property type="entry name" value="Riboflavin_synthase-like_b-brl"/>
</dbReference>
<dbReference type="EC" id="1.6.2.4" evidence="12"/>
<keyword evidence="8 12" id="KW-0521">NADP</keyword>
<dbReference type="InterPro" id="IPR017972">
    <property type="entry name" value="Cyt_P450_CS"/>
</dbReference>
<accession>A0A927RHK2</accession>
<comment type="similarity">
    <text evidence="1 12">In the N-terminal section; belongs to the cytochrome P450 family.</text>
</comment>
<evidence type="ECO:0000256" key="1">
    <source>
        <dbReference type="ARBA" id="ARBA00010018"/>
    </source>
</evidence>
<gene>
    <name evidence="17" type="ORF">HEB94_009148</name>
</gene>
<evidence type="ECO:0000256" key="2">
    <source>
        <dbReference type="ARBA" id="ARBA00022448"/>
    </source>
</evidence>
<dbReference type="PRINTS" id="PR00385">
    <property type="entry name" value="P450"/>
</dbReference>
<dbReference type="InterPro" id="IPR001128">
    <property type="entry name" value="Cyt_P450"/>
</dbReference>
<dbReference type="RefSeq" id="WP_202896869.1">
    <property type="nucleotide sequence ID" value="NZ_BAABJL010000005.1"/>
</dbReference>
<dbReference type="PROSITE" id="PS50902">
    <property type="entry name" value="FLAVODOXIN_LIKE"/>
    <property type="match status" value="1"/>
</dbReference>
<comment type="cofactor">
    <cofactor evidence="12">
        <name>FAD</name>
        <dbReference type="ChEBI" id="CHEBI:57692"/>
    </cofactor>
    <cofactor evidence="12">
        <name>FMN</name>
        <dbReference type="ChEBI" id="CHEBI:58210"/>
    </cofactor>
</comment>
<dbReference type="GO" id="GO:0003958">
    <property type="term" value="F:NADPH-hemoprotein reductase activity"/>
    <property type="evidence" value="ECO:0007669"/>
    <property type="project" value="UniProtKB-UniRule"/>
</dbReference>
<dbReference type="SUPFAM" id="SSF52218">
    <property type="entry name" value="Flavoproteins"/>
    <property type="match status" value="1"/>
</dbReference>
<dbReference type="Pfam" id="PF00667">
    <property type="entry name" value="FAD_binding_1"/>
    <property type="match status" value="2"/>
</dbReference>
<dbReference type="SUPFAM" id="SSF63380">
    <property type="entry name" value="Riboflavin synthase domain-like"/>
    <property type="match status" value="1"/>
</dbReference>
<dbReference type="Gene3D" id="1.20.990.10">
    <property type="entry name" value="NADPH-cytochrome p450 Reductase, Chain A, domain 3"/>
    <property type="match status" value="2"/>
</dbReference>
<proteinExistence type="inferred from homology"/>
<dbReference type="PROSITE" id="PS51384">
    <property type="entry name" value="FAD_FR"/>
    <property type="match status" value="1"/>
</dbReference>
<dbReference type="PIRSF" id="PIRSF000209">
    <property type="entry name" value="Bifunctional_P450_P450R"/>
    <property type="match status" value="1"/>
</dbReference>
<keyword evidence="18" id="KW-1185">Reference proteome</keyword>
<keyword evidence="7 12" id="KW-0274">FAD</keyword>
<dbReference type="Pfam" id="PF00067">
    <property type="entry name" value="p450"/>
    <property type="match status" value="1"/>
</dbReference>
<keyword evidence="6 12" id="KW-0479">Metal-binding</keyword>
<dbReference type="Proteomes" id="UP000638648">
    <property type="component" value="Unassembled WGS sequence"/>
</dbReference>
<dbReference type="CDD" id="cd11068">
    <property type="entry name" value="CYP120A1"/>
    <property type="match status" value="1"/>
</dbReference>
<dbReference type="GO" id="GO:0050660">
    <property type="term" value="F:flavin adenine dinucleotide binding"/>
    <property type="evidence" value="ECO:0007669"/>
    <property type="project" value="TreeGrafter"/>
</dbReference>
<keyword evidence="9 12" id="KW-0560">Oxidoreductase</keyword>
<keyword evidence="10 12" id="KW-0408">Iron</keyword>
<sequence>MTDLRPIPSPRGLPVVGNTLQIPADGPSRYLAGLAGNYPGGIYQIGLGGRVVTFVYDPDLVAELSDESRFYKTIDPPLSHVRNFSGDGLFTARHDEPSWGHAHRILMPAFSQRSMRAYFPQMLEVAQELVAKWQHHQGVDLMVAEDMTRLTLDTISLTGFGHRFHSFEHEQLHPFLQAMSNALVEAMMRTRQLPFVTTLRRKQDRAYQADIHTMQTLVDEVIRQRRAGGQAGVRDLLGLMLDASDPTTGERLSDENIRNQVLTFLIAGHETTSGLLSFALYLLLRNPHVLARAYAEVDQLLPGESVPDYETTMKLDVIARILDETLRLWSPIPAFGLRAYEDTVIGGRYALPKGQKISVLLEPLHHHPGAWERPEEFDIDRWLPENKAGHHPHAYKPFGNGERACIGRQFALTEARLALALVLQRFALSDPHAYQLHVKQTLTLKPDGFTIRVRERQPHERAVLGPDSTRASGDGEAATDSVCFDVRALGVGLRVAYGSNLGSTEDLAQQLADRARRSGFDTTLTTLDELAGEIESGTPPTGELLLVATASYNGKAPDNAQRFYQLSRTGGLAADVLSGLRFAVLGCGNTQWSTYQAFPKRVEATLLAAGATAVVPRGEADAAGDFDGMANTWTDTLWSALARDYGADPATTDGPRYRLDVLSEAEIRPAVVSEQAVPIRVVASEELVSDPTGLWDFSLEAPRPAARSLVVELPEGMTYQTGNHLAVFAKNDPELVAWAKERLRVPAGQVVRLHQEDDRPTHLPVGVPVLVDLLLTEFVELQEVATRAQLRALADHTRCPWTKRELAAYTGTARSGPDDSGSGPAGSGPAGSGPAGSGPAGSGPAGSGSVDDADEAEARYAEEILAKRVSILGVLERYPALELPLEAFLEMAGPIRPRFYSISSSPSVDPRHARLTVGLVEGPAWAGAGEYRGLCSQYLARLAPGDVFFGYVRTPAPAFEPPADPATPMILVGPGTGIAPLRGFVEERAAVAAAGRPVGPAKLFYGCRHPEHDWLYRAEFEDWERAGVVQIHLAYSSLRGHPYRFVQDALLAEADGVWSALEAGGHIYVCGDGARMAPAVREALVRIHLQRRGGTPEDGERWLRELEDAGRFQQDVFA</sequence>
<dbReference type="InterPro" id="IPR008254">
    <property type="entry name" value="Flavodoxin/NO_synth"/>
</dbReference>
<keyword evidence="2 12" id="KW-0813">Transport</keyword>
<dbReference type="Gene3D" id="3.40.50.80">
    <property type="entry name" value="Nucleotide-binding domain of ferredoxin-NADP reductase (FNR) module"/>
    <property type="match status" value="1"/>
</dbReference>
<feature type="region of interest" description="Disordered" evidence="14">
    <location>
        <begin position="457"/>
        <end position="476"/>
    </location>
</feature>
<evidence type="ECO:0000256" key="12">
    <source>
        <dbReference type="PIRNR" id="PIRNR000209"/>
    </source>
</evidence>
<evidence type="ECO:0000256" key="7">
    <source>
        <dbReference type="ARBA" id="ARBA00022827"/>
    </source>
</evidence>
<dbReference type="CDD" id="cd06206">
    <property type="entry name" value="bifunctional_CYPOR"/>
    <property type="match status" value="1"/>
</dbReference>
<dbReference type="GO" id="GO:0020037">
    <property type="term" value="F:heme binding"/>
    <property type="evidence" value="ECO:0007669"/>
    <property type="project" value="UniProtKB-UniRule"/>
</dbReference>
<feature type="region of interest" description="Disordered" evidence="14">
    <location>
        <begin position="811"/>
        <end position="854"/>
    </location>
</feature>
<dbReference type="InterPro" id="IPR036396">
    <property type="entry name" value="Cyt_P450_sf"/>
</dbReference>
<dbReference type="SUPFAM" id="SSF52343">
    <property type="entry name" value="Ferredoxin reductase-like, C-terminal NADP-linked domain"/>
    <property type="match status" value="1"/>
</dbReference>
<keyword evidence="3 12" id="KW-0349">Heme</keyword>
<evidence type="ECO:0000256" key="11">
    <source>
        <dbReference type="ARBA" id="ARBA00023033"/>
    </source>
</evidence>
<feature type="domain" description="FAD-binding FR-type" evidence="16">
    <location>
        <begin position="674"/>
        <end position="962"/>
    </location>
</feature>
<evidence type="ECO:0000313" key="17">
    <source>
        <dbReference type="EMBL" id="MBE1612300.1"/>
    </source>
</evidence>
<comment type="cofactor">
    <cofactor evidence="12 13">
        <name>heme</name>
        <dbReference type="ChEBI" id="CHEBI:30413"/>
    </cofactor>
</comment>
<comment type="catalytic activity">
    <reaction evidence="12">
        <text>an organic molecule + reduced [NADPH--hemoprotein reductase] + O2 = an alcohol + oxidized [NADPH--hemoprotein reductase] + H2O + H(+)</text>
        <dbReference type="Rhea" id="RHEA:17149"/>
        <dbReference type="Rhea" id="RHEA-COMP:11964"/>
        <dbReference type="Rhea" id="RHEA-COMP:11965"/>
        <dbReference type="ChEBI" id="CHEBI:15377"/>
        <dbReference type="ChEBI" id="CHEBI:15378"/>
        <dbReference type="ChEBI" id="CHEBI:15379"/>
        <dbReference type="ChEBI" id="CHEBI:30879"/>
        <dbReference type="ChEBI" id="CHEBI:57618"/>
        <dbReference type="ChEBI" id="CHEBI:58210"/>
        <dbReference type="ChEBI" id="CHEBI:142491"/>
        <dbReference type="EC" id="1.14.14.1"/>
    </reaction>
</comment>
<reference evidence="17" key="1">
    <citation type="submission" date="2020-10" db="EMBL/GenBank/DDBJ databases">
        <title>Sequencing the genomes of 1000 actinobacteria strains.</title>
        <authorList>
            <person name="Klenk H.-P."/>
        </authorList>
    </citation>
    <scope>NUCLEOTIDE SEQUENCE</scope>
    <source>
        <strain evidence="17">DSM 45354</strain>
    </source>
</reference>
<protein>
    <recommendedName>
        <fullName evidence="12">Bifunctional cytochrome P450/NADPH--P450 reductase</fullName>
    </recommendedName>
    <domain>
        <recommendedName>
            <fullName evidence="12">Cytochrome P450</fullName>
            <ecNumber evidence="12">1.14.14.1</ecNumber>
        </recommendedName>
    </domain>
    <domain>
        <recommendedName>
            <fullName evidence="12">NADPH--cytochrome P450 reductase</fullName>
            <ecNumber evidence="12">1.6.2.4</ecNumber>
        </recommendedName>
    </domain>
</protein>
<keyword evidence="5 12" id="KW-0288">FMN</keyword>
<dbReference type="InterPro" id="IPR023173">
    <property type="entry name" value="NADPH_Cyt_P450_Rdtase_alpha"/>
</dbReference>
<evidence type="ECO:0000259" key="16">
    <source>
        <dbReference type="PROSITE" id="PS51384"/>
    </source>
</evidence>
<evidence type="ECO:0000256" key="5">
    <source>
        <dbReference type="ARBA" id="ARBA00022643"/>
    </source>
</evidence>
<dbReference type="Gene3D" id="2.40.30.10">
    <property type="entry name" value="Translation factors"/>
    <property type="match status" value="1"/>
</dbReference>
<keyword evidence="11 12" id="KW-0503">Monooxygenase</keyword>
<evidence type="ECO:0000256" key="9">
    <source>
        <dbReference type="ARBA" id="ARBA00023002"/>
    </source>
</evidence>
<dbReference type="InterPro" id="IPR001433">
    <property type="entry name" value="OxRdtase_FAD/NAD-bd"/>
</dbReference>
<keyword evidence="4 12" id="KW-0285">Flavoprotein</keyword>
<dbReference type="Gene3D" id="1.10.630.10">
    <property type="entry name" value="Cytochrome P450"/>
    <property type="match status" value="1"/>
</dbReference>
<dbReference type="PROSITE" id="PS00086">
    <property type="entry name" value="CYTOCHROME_P450"/>
    <property type="match status" value="1"/>
</dbReference>
<evidence type="ECO:0000256" key="3">
    <source>
        <dbReference type="ARBA" id="ARBA00022617"/>
    </source>
</evidence>
<dbReference type="PANTHER" id="PTHR19384:SF17">
    <property type="entry name" value="NADPH--CYTOCHROME P450 REDUCTASE"/>
    <property type="match status" value="1"/>
</dbReference>
<keyword evidence="12" id="KW-0249">Electron transport</keyword>
<dbReference type="PANTHER" id="PTHR19384">
    <property type="entry name" value="NITRIC OXIDE SYNTHASE-RELATED"/>
    <property type="match status" value="1"/>
</dbReference>
<dbReference type="FunFam" id="1.10.630.10:FF:000040">
    <property type="entry name" value="Bifunctional cytochrome P450/NADPH--P450 reductase"/>
    <property type="match status" value="1"/>
</dbReference>
<evidence type="ECO:0000256" key="14">
    <source>
        <dbReference type="SAM" id="MobiDB-lite"/>
    </source>
</evidence>
<dbReference type="SUPFAM" id="SSF48264">
    <property type="entry name" value="Cytochrome P450"/>
    <property type="match status" value="1"/>
</dbReference>
<evidence type="ECO:0000256" key="10">
    <source>
        <dbReference type="ARBA" id="ARBA00023004"/>
    </source>
</evidence>
<dbReference type="InterPro" id="IPR039261">
    <property type="entry name" value="FNR_nucleotide-bd"/>
</dbReference>
<evidence type="ECO:0000256" key="13">
    <source>
        <dbReference type="PIRSR" id="PIRSR000209-1"/>
    </source>
</evidence>
<feature type="compositionally biased region" description="Gly residues" evidence="14">
    <location>
        <begin position="823"/>
        <end position="846"/>
    </location>
</feature>
<dbReference type="GO" id="GO:0070330">
    <property type="term" value="F:aromatase activity"/>
    <property type="evidence" value="ECO:0007669"/>
    <property type="project" value="UniProtKB-UniRule"/>
</dbReference>